<dbReference type="RefSeq" id="WP_189854346.1">
    <property type="nucleotide sequence ID" value="NZ_BMVW01000001.1"/>
</dbReference>
<dbReference type="Proteomes" id="UP000622166">
    <property type="component" value="Unassembled WGS sequence"/>
</dbReference>
<feature type="transmembrane region" description="Helical" evidence="9">
    <location>
        <begin position="60"/>
        <end position="77"/>
    </location>
</feature>
<keyword evidence="2" id="KW-0813">Transport</keyword>
<evidence type="ECO:0000256" key="6">
    <source>
        <dbReference type="ARBA" id="ARBA00022989"/>
    </source>
</evidence>
<evidence type="ECO:0000256" key="3">
    <source>
        <dbReference type="ARBA" id="ARBA00022475"/>
    </source>
</evidence>
<reference evidence="10" key="2">
    <citation type="submission" date="2020-09" db="EMBL/GenBank/DDBJ databases">
        <authorList>
            <person name="Sun Q."/>
            <person name="Ohkuma M."/>
        </authorList>
    </citation>
    <scope>NUCLEOTIDE SEQUENCE</scope>
    <source>
        <strain evidence="10">JCM 4815</strain>
    </source>
</reference>
<evidence type="ECO:0000313" key="11">
    <source>
        <dbReference type="Proteomes" id="UP000622166"/>
    </source>
</evidence>
<dbReference type="InterPro" id="IPR036458">
    <property type="entry name" value="Na:dicarbo_symporter_sf"/>
</dbReference>
<feature type="transmembrane region" description="Helical" evidence="9">
    <location>
        <begin position="142"/>
        <end position="174"/>
    </location>
</feature>
<proteinExistence type="predicted"/>
<dbReference type="GO" id="GO:0015366">
    <property type="term" value="F:malate:proton symporter activity"/>
    <property type="evidence" value="ECO:0007669"/>
    <property type="project" value="TreeGrafter"/>
</dbReference>
<feature type="compositionally biased region" description="Low complexity" evidence="8">
    <location>
        <begin position="446"/>
        <end position="460"/>
    </location>
</feature>
<dbReference type="EMBL" id="BMVW01000001">
    <property type="protein sequence ID" value="GGY87753.1"/>
    <property type="molecule type" value="Genomic_DNA"/>
</dbReference>
<accession>A0A918P7Q8</accession>
<dbReference type="FunFam" id="1.10.3860.10:FF:000001">
    <property type="entry name" value="C4-dicarboxylate transport protein"/>
    <property type="match status" value="1"/>
</dbReference>
<dbReference type="PANTHER" id="PTHR42865">
    <property type="entry name" value="PROTON/GLUTAMATE-ASPARTATE SYMPORTER"/>
    <property type="match status" value="1"/>
</dbReference>
<keyword evidence="6 9" id="KW-1133">Transmembrane helix</keyword>
<keyword evidence="5" id="KW-0769">Symport</keyword>
<dbReference type="GO" id="GO:0005886">
    <property type="term" value="C:plasma membrane"/>
    <property type="evidence" value="ECO:0007669"/>
    <property type="project" value="UniProtKB-SubCell"/>
</dbReference>
<dbReference type="GO" id="GO:0015138">
    <property type="term" value="F:fumarate transmembrane transporter activity"/>
    <property type="evidence" value="ECO:0007669"/>
    <property type="project" value="TreeGrafter"/>
</dbReference>
<dbReference type="PANTHER" id="PTHR42865:SF1">
    <property type="entry name" value="AEROBIC C4-DICARBOXYLATE TRANSPORT PROTEIN"/>
    <property type="match status" value="1"/>
</dbReference>
<feature type="transmembrane region" description="Helical" evidence="9">
    <location>
        <begin position="229"/>
        <end position="255"/>
    </location>
</feature>
<evidence type="ECO:0000256" key="9">
    <source>
        <dbReference type="SAM" id="Phobius"/>
    </source>
</evidence>
<gene>
    <name evidence="10" type="ORF">GCM10010365_02220</name>
</gene>
<dbReference type="GO" id="GO:0070778">
    <property type="term" value="P:L-aspartate transmembrane transport"/>
    <property type="evidence" value="ECO:0007669"/>
    <property type="project" value="TreeGrafter"/>
</dbReference>
<dbReference type="SUPFAM" id="SSF118215">
    <property type="entry name" value="Proton glutamate symport protein"/>
    <property type="match status" value="1"/>
</dbReference>
<evidence type="ECO:0000256" key="8">
    <source>
        <dbReference type="SAM" id="MobiDB-lite"/>
    </source>
</evidence>
<comment type="subcellular location">
    <subcellularLocation>
        <location evidence="1">Cell membrane</location>
        <topology evidence="1">Multi-pass membrane protein</topology>
    </subcellularLocation>
</comment>
<keyword evidence="3" id="KW-1003">Cell membrane</keyword>
<sequence>MASTSKTGTSAPAAKRDRTHYLYIAVIAAVVLGIAVGLIAPDFAVELKPIGTGFVNLIKMMISPIIFCTIVLGIGSVRKAAKVGAVGGLALVYFLIMSVVALAIGLVVGNILDPGTGLAVTDAIKETGQAQVSPEAKDTTEFLLGIIPTTIVSAFVSGEVLQALLIALLAGFALQAMGDAGQPILRGIEHIQRLVFRILAMIMWLAPVGAFGAIAAVTGSAGIDALKSLAVLMIGFYITCVLFVFVILGAMLRIVAGINVWSLFKYLGREFLLILSTSSSESALPRLIAKLEHLGVSKPVVGITVPTGYSFNLDGTMIYMTMASLFIADAMGTPMSIGEQIPLLLFLLVASKGAAGVTGAGLATLAGGLQSHKPALVDGIGLIVGIDRFMSEARALTNFAGNAVATVLIGTWTKEIDKERVDRVLAGEIPFDEKTLLDDGHGGHGSSADPESAPAPAAEQGGEKELAKA</sequence>
<evidence type="ECO:0000256" key="7">
    <source>
        <dbReference type="ARBA" id="ARBA00023136"/>
    </source>
</evidence>
<comment type="caution">
    <text evidence="10">The sequence shown here is derived from an EMBL/GenBank/DDBJ whole genome shotgun (WGS) entry which is preliminary data.</text>
</comment>
<feature type="region of interest" description="Disordered" evidence="8">
    <location>
        <begin position="434"/>
        <end position="469"/>
    </location>
</feature>
<keyword evidence="11" id="KW-1185">Reference proteome</keyword>
<name>A0A918P7Q8_9ACTN</name>
<evidence type="ECO:0000256" key="2">
    <source>
        <dbReference type="ARBA" id="ARBA00022448"/>
    </source>
</evidence>
<dbReference type="Gene3D" id="1.10.3860.10">
    <property type="entry name" value="Sodium:dicarboxylate symporter"/>
    <property type="match status" value="1"/>
</dbReference>
<dbReference type="Pfam" id="PF00375">
    <property type="entry name" value="SDF"/>
    <property type="match status" value="1"/>
</dbReference>
<dbReference type="PRINTS" id="PR00173">
    <property type="entry name" value="EDTRNSPORT"/>
</dbReference>
<evidence type="ECO:0000313" key="10">
    <source>
        <dbReference type="EMBL" id="GGY87753.1"/>
    </source>
</evidence>
<organism evidence="10 11">
    <name type="scientific">Streptomyces poonensis</name>
    <dbReference type="NCBI Taxonomy" id="68255"/>
    <lineage>
        <taxon>Bacteria</taxon>
        <taxon>Bacillati</taxon>
        <taxon>Actinomycetota</taxon>
        <taxon>Actinomycetes</taxon>
        <taxon>Kitasatosporales</taxon>
        <taxon>Streptomycetaceae</taxon>
        <taxon>Streptomyces</taxon>
    </lineage>
</organism>
<feature type="transmembrane region" description="Helical" evidence="9">
    <location>
        <begin position="21"/>
        <end position="40"/>
    </location>
</feature>
<protein>
    <submittedName>
        <fullName evidence="10">C4-dicarboxylate transporter DctA</fullName>
    </submittedName>
</protein>
<dbReference type="GO" id="GO:0015141">
    <property type="term" value="F:succinate transmembrane transporter activity"/>
    <property type="evidence" value="ECO:0007669"/>
    <property type="project" value="TreeGrafter"/>
</dbReference>
<evidence type="ECO:0000256" key="4">
    <source>
        <dbReference type="ARBA" id="ARBA00022692"/>
    </source>
</evidence>
<evidence type="ECO:0000256" key="1">
    <source>
        <dbReference type="ARBA" id="ARBA00004651"/>
    </source>
</evidence>
<reference evidence="10" key="1">
    <citation type="journal article" date="2014" name="Int. J. Syst. Evol. Microbiol.">
        <title>Complete genome sequence of Corynebacterium casei LMG S-19264T (=DSM 44701T), isolated from a smear-ripened cheese.</title>
        <authorList>
            <consortium name="US DOE Joint Genome Institute (JGI-PGF)"/>
            <person name="Walter F."/>
            <person name="Albersmeier A."/>
            <person name="Kalinowski J."/>
            <person name="Ruckert C."/>
        </authorList>
    </citation>
    <scope>NUCLEOTIDE SEQUENCE</scope>
    <source>
        <strain evidence="10">JCM 4815</strain>
    </source>
</reference>
<dbReference type="InterPro" id="IPR001991">
    <property type="entry name" value="Na-dicarboxylate_symporter"/>
</dbReference>
<dbReference type="AlphaFoldDB" id="A0A918P7Q8"/>
<feature type="transmembrane region" description="Helical" evidence="9">
    <location>
        <begin position="194"/>
        <end position="217"/>
    </location>
</feature>
<keyword evidence="4 9" id="KW-0812">Transmembrane</keyword>
<feature type="transmembrane region" description="Helical" evidence="9">
    <location>
        <begin position="343"/>
        <end position="366"/>
    </location>
</feature>
<evidence type="ECO:0000256" key="5">
    <source>
        <dbReference type="ARBA" id="ARBA00022847"/>
    </source>
</evidence>
<feature type="transmembrane region" description="Helical" evidence="9">
    <location>
        <begin position="89"/>
        <end position="112"/>
    </location>
</feature>
<keyword evidence="7 9" id="KW-0472">Membrane</keyword>